<evidence type="ECO:0000313" key="1">
    <source>
        <dbReference type="EMBL" id="KAF6131204.1"/>
    </source>
</evidence>
<protein>
    <submittedName>
        <fullName evidence="1">Uncharacterized protein</fullName>
    </submittedName>
</protein>
<accession>A0A834BLL3</accession>
<dbReference type="EMBL" id="JABVXQ010000001">
    <property type="protein sequence ID" value="KAF6131204.1"/>
    <property type="molecule type" value="Genomic_DNA"/>
</dbReference>
<reference evidence="1 2" key="1">
    <citation type="journal article" date="2020" name="Nature">
        <title>Six reference-quality genomes reveal evolution of bat adaptations.</title>
        <authorList>
            <person name="Jebb D."/>
            <person name="Huang Z."/>
            <person name="Pippel M."/>
            <person name="Hughes G.M."/>
            <person name="Lavrichenko K."/>
            <person name="Devanna P."/>
            <person name="Winkler S."/>
            <person name="Jermiin L.S."/>
            <person name="Skirmuntt E.C."/>
            <person name="Katzourakis A."/>
            <person name="Burkitt-Gray L."/>
            <person name="Ray D.A."/>
            <person name="Sullivan K.A.M."/>
            <person name="Roscito J.G."/>
            <person name="Kirilenko B.M."/>
            <person name="Davalos L.M."/>
            <person name="Corthals A.P."/>
            <person name="Power M.L."/>
            <person name="Jones G."/>
            <person name="Ransome R.D."/>
            <person name="Dechmann D.K.N."/>
            <person name="Locatelli A.G."/>
            <person name="Puechmaille S.J."/>
            <person name="Fedrigo O."/>
            <person name="Jarvis E.D."/>
            <person name="Hiller M."/>
            <person name="Vernes S.C."/>
            <person name="Myers E.W."/>
            <person name="Teeling E.C."/>
        </authorList>
    </citation>
    <scope>NUCLEOTIDE SEQUENCE [LARGE SCALE GENOMIC DNA]</scope>
    <source>
        <strain evidence="1">Bat1K_MPI-CBG_1</strain>
    </source>
</reference>
<sequence>MRGSDDAKYSPADKQKHLNNWHESRACASLVFSSVGHPRQLFTYQTGELILCQFPKPSPHTLTTPDLCLERQAAHSTSVLGFSHKHLEQNMVKAALKPSHVNLLPIFCSTTWYSERSLSRNRHNGA</sequence>
<comment type="caution">
    <text evidence="1">The sequence shown here is derived from an EMBL/GenBank/DDBJ whole genome shotgun (WGS) entry which is preliminary data.</text>
</comment>
<name>A0A834BLL3_9CHIR</name>
<proteinExistence type="predicted"/>
<gene>
    <name evidence="1" type="ORF">HJG60_008074</name>
</gene>
<dbReference type="Proteomes" id="UP000664940">
    <property type="component" value="Unassembled WGS sequence"/>
</dbReference>
<organism evidence="1 2">
    <name type="scientific">Phyllostomus discolor</name>
    <name type="common">pale spear-nosed bat</name>
    <dbReference type="NCBI Taxonomy" id="89673"/>
    <lineage>
        <taxon>Eukaryota</taxon>
        <taxon>Metazoa</taxon>
        <taxon>Chordata</taxon>
        <taxon>Craniata</taxon>
        <taxon>Vertebrata</taxon>
        <taxon>Euteleostomi</taxon>
        <taxon>Mammalia</taxon>
        <taxon>Eutheria</taxon>
        <taxon>Laurasiatheria</taxon>
        <taxon>Chiroptera</taxon>
        <taxon>Yangochiroptera</taxon>
        <taxon>Phyllostomidae</taxon>
        <taxon>Phyllostominae</taxon>
        <taxon>Phyllostomus</taxon>
    </lineage>
</organism>
<dbReference type="AlphaFoldDB" id="A0A834BLL3"/>
<evidence type="ECO:0000313" key="2">
    <source>
        <dbReference type="Proteomes" id="UP000664940"/>
    </source>
</evidence>